<dbReference type="PANTHER" id="PTHR23035:SF1">
    <property type="entry name" value="CILIA- AND FLAGELLA-ASSOCIATED PROTEIN 97"/>
    <property type="match status" value="1"/>
</dbReference>
<organism evidence="3">
    <name type="scientific">Lepeophtheirus salmonis</name>
    <name type="common">Salmon louse</name>
    <name type="synonym">Caligus salmonis</name>
    <dbReference type="NCBI Taxonomy" id="72036"/>
    <lineage>
        <taxon>Eukaryota</taxon>
        <taxon>Metazoa</taxon>
        <taxon>Ecdysozoa</taxon>
        <taxon>Arthropoda</taxon>
        <taxon>Crustacea</taxon>
        <taxon>Multicrustacea</taxon>
        <taxon>Hexanauplia</taxon>
        <taxon>Copepoda</taxon>
        <taxon>Siphonostomatoida</taxon>
        <taxon>Caligidae</taxon>
        <taxon>Lepeophtheirus</taxon>
    </lineage>
</organism>
<dbReference type="InterPro" id="IPR029488">
    <property type="entry name" value="Hmw/CFAP97"/>
</dbReference>
<feature type="region of interest" description="Disordered" evidence="2">
    <location>
        <begin position="72"/>
        <end position="92"/>
    </location>
</feature>
<accession>A0A0K2UKI5</accession>
<dbReference type="EMBL" id="HACA01021413">
    <property type="protein sequence ID" value="CDW38774.1"/>
    <property type="molecule type" value="Transcribed_RNA"/>
</dbReference>
<proteinExistence type="inferred from homology"/>
<feature type="region of interest" description="Disordered" evidence="2">
    <location>
        <begin position="26"/>
        <end position="56"/>
    </location>
</feature>
<evidence type="ECO:0000313" key="3">
    <source>
        <dbReference type="EMBL" id="CDW38774.1"/>
    </source>
</evidence>
<dbReference type="Pfam" id="PF13879">
    <property type="entry name" value="Hmw_CFAP97"/>
    <property type="match status" value="1"/>
</dbReference>
<dbReference type="PANTHER" id="PTHR23035">
    <property type="entry name" value="CILIA- AND FLAGELLA-ASSOCIATED PROTEIN 97-RELATED"/>
    <property type="match status" value="1"/>
</dbReference>
<name>A0A0K2UKI5_LEPSM</name>
<dbReference type="GO" id="GO:0007283">
    <property type="term" value="P:spermatogenesis"/>
    <property type="evidence" value="ECO:0007669"/>
    <property type="project" value="TreeGrafter"/>
</dbReference>
<dbReference type="OrthoDB" id="6369192at2759"/>
<protein>
    <recommendedName>
        <fullName evidence="4">Cilia- and flagella-associated protein 97</fullName>
    </recommendedName>
</protein>
<evidence type="ECO:0008006" key="4">
    <source>
        <dbReference type="Google" id="ProtNLM"/>
    </source>
</evidence>
<evidence type="ECO:0000256" key="1">
    <source>
        <dbReference type="ARBA" id="ARBA00008315"/>
    </source>
</evidence>
<sequence length="151" mass="17394">MTMSKNEDKESIGKPFKISTALLQINTSNTGRKPHLKKSSTPKKRICTPQERENQQRIDRENRILLRKILEQHHGAKRRSSSVPPSSLNPGCIHTFEPRIPQVIMTSNQINAEKRRQKRDYENLLLLQKIQNAKPSTSIADSFKKTGKRIK</sequence>
<reference evidence="3" key="1">
    <citation type="submission" date="2014-05" db="EMBL/GenBank/DDBJ databases">
        <authorList>
            <person name="Chronopoulou M."/>
        </authorList>
    </citation>
    <scope>NUCLEOTIDE SEQUENCE</scope>
    <source>
        <tissue evidence="3">Whole organism</tissue>
    </source>
</reference>
<feature type="compositionally biased region" description="Basic residues" evidence="2">
    <location>
        <begin position="32"/>
        <end position="46"/>
    </location>
</feature>
<comment type="similarity">
    <text evidence="1">Belongs to the CFAP97 family.</text>
</comment>
<evidence type="ECO:0000256" key="2">
    <source>
        <dbReference type="SAM" id="MobiDB-lite"/>
    </source>
</evidence>
<dbReference type="InterPro" id="IPR038791">
    <property type="entry name" value="Cfap97/Hemingway"/>
</dbReference>
<dbReference type="AlphaFoldDB" id="A0A0K2UKI5"/>